<evidence type="ECO:0000313" key="2">
    <source>
        <dbReference type="EMBL" id="KYC71321.1"/>
    </source>
</evidence>
<keyword evidence="1" id="KW-0175">Coiled coil</keyword>
<reference evidence="2 3" key="1">
    <citation type="submission" date="2016-01" db="EMBL/GenBank/DDBJ databases">
        <title>Genome Sequences of Twelve Sporeforming Bacillus Species Isolated from Foods.</title>
        <authorList>
            <person name="Berendsen E.M."/>
            <person name="Wells-Bennik M.H."/>
            <person name="Krawcyk A.O."/>
            <person name="De Jong A."/>
            <person name="Holsappel S."/>
            <person name="Eijlander R.T."/>
            <person name="Kuipers O.P."/>
        </authorList>
    </citation>
    <scope>NUCLEOTIDE SEQUENCE [LARGE SCALE GENOMIC DNA]</scope>
    <source>
        <strain evidence="2 3">B4099</strain>
    </source>
</reference>
<proteinExistence type="predicted"/>
<sequence>MADKTFGFKVSDELYEKVKMMIENSGSSSKEWFERAVALAEVQDLKEGSPDYKQDLSELEVHTTRIYELVANMIQRAHYIKEDALRELAEKLNSRELMISSLQADVKALQDRLSQLDAEAKQVISEKNELNKQLEEQRGVNVNNQALIQEYKDKIDTLSSLVNQYKDYATENTALKEEIANLKERFTAEKDTLLAEFEQKESHLKSSIEELKSTVRDQEDQIEKLTRENEEQKVNHVNELNRLTEAKDLAKERATLEIERKYQEKLQEIHEQYNEKIARLYEKFELKARNNAPQPQRQNNKK</sequence>
<organism evidence="2 3">
    <name type="scientific">Heyndrickxia coagulans</name>
    <name type="common">Weizmannia coagulans</name>
    <dbReference type="NCBI Taxonomy" id="1398"/>
    <lineage>
        <taxon>Bacteria</taxon>
        <taxon>Bacillati</taxon>
        <taxon>Bacillota</taxon>
        <taxon>Bacilli</taxon>
        <taxon>Bacillales</taxon>
        <taxon>Bacillaceae</taxon>
        <taxon>Heyndrickxia</taxon>
    </lineage>
</organism>
<protein>
    <submittedName>
        <fullName evidence="2">Uncharacterized protein</fullName>
    </submittedName>
</protein>
<dbReference type="RefSeq" id="WP_061574630.1">
    <property type="nucleotide sequence ID" value="NZ_JARTKE010000046.1"/>
</dbReference>
<feature type="coiled-coil region" evidence="1">
    <location>
        <begin position="85"/>
        <end position="283"/>
    </location>
</feature>
<dbReference type="PATRIC" id="fig|1398.25.peg.2115"/>
<gene>
    <name evidence="2" type="ORF">B4099_3697</name>
</gene>
<dbReference type="EMBL" id="LQYI01000032">
    <property type="protein sequence ID" value="KYC71321.1"/>
    <property type="molecule type" value="Genomic_DNA"/>
</dbReference>
<evidence type="ECO:0000256" key="1">
    <source>
        <dbReference type="SAM" id="Coils"/>
    </source>
</evidence>
<dbReference type="AlphaFoldDB" id="A0A150KGA3"/>
<dbReference type="Proteomes" id="UP000075304">
    <property type="component" value="Unassembled WGS sequence"/>
</dbReference>
<comment type="caution">
    <text evidence="2">The sequence shown here is derived from an EMBL/GenBank/DDBJ whole genome shotgun (WGS) entry which is preliminary data.</text>
</comment>
<name>A0A150KGA3_HEYCO</name>
<accession>A0A150KGA3</accession>
<evidence type="ECO:0000313" key="3">
    <source>
        <dbReference type="Proteomes" id="UP000075304"/>
    </source>
</evidence>